<reference evidence="1 2" key="1">
    <citation type="submission" date="2019-08" db="EMBL/GenBank/DDBJ databases">
        <title>The genome of the soybean aphid Biotype 1, its phylome, world population structure and adaptation to the North American continent.</title>
        <authorList>
            <person name="Giordano R."/>
            <person name="Donthu R.K."/>
            <person name="Hernandez A.G."/>
            <person name="Wright C.L."/>
            <person name="Zimin A.V."/>
        </authorList>
    </citation>
    <scope>NUCLEOTIDE SEQUENCE [LARGE SCALE GENOMIC DNA]</scope>
    <source>
        <tissue evidence="1">Whole aphids</tissue>
    </source>
</reference>
<evidence type="ECO:0000313" key="1">
    <source>
        <dbReference type="EMBL" id="KAE9537666.1"/>
    </source>
</evidence>
<name>A0A6G0TS98_APHGL</name>
<keyword evidence="2" id="KW-1185">Reference proteome</keyword>
<proteinExistence type="predicted"/>
<organism evidence="1 2">
    <name type="scientific">Aphis glycines</name>
    <name type="common">Soybean aphid</name>
    <dbReference type="NCBI Taxonomy" id="307491"/>
    <lineage>
        <taxon>Eukaryota</taxon>
        <taxon>Metazoa</taxon>
        <taxon>Ecdysozoa</taxon>
        <taxon>Arthropoda</taxon>
        <taxon>Hexapoda</taxon>
        <taxon>Insecta</taxon>
        <taxon>Pterygota</taxon>
        <taxon>Neoptera</taxon>
        <taxon>Paraneoptera</taxon>
        <taxon>Hemiptera</taxon>
        <taxon>Sternorrhyncha</taxon>
        <taxon>Aphidomorpha</taxon>
        <taxon>Aphidoidea</taxon>
        <taxon>Aphididae</taxon>
        <taxon>Aphidini</taxon>
        <taxon>Aphis</taxon>
        <taxon>Aphis</taxon>
    </lineage>
</organism>
<dbReference type="EMBL" id="VYZN01000018">
    <property type="protein sequence ID" value="KAE9537666.1"/>
    <property type="molecule type" value="Genomic_DNA"/>
</dbReference>
<dbReference type="Proteomes" id="UP000475862">
    <property type="component" value="Unassembled WGS sequence"/>
</dbReference>
<dbReference type="AlphaFoldDB" id="A0A6G0TS98"/>
<gene>
    <name evidence="1" type="ORF">AGLY_006689</name>
</gene>
<protein>
    <submittedName>
        <fullName evidence="1">Uncharacterized protein</fullName>
    </submittedName>
</protein>
<accession>A0A6G0TS98</accession>
<sequence>MYSGYRYYDKKLQYRTTTQFTKYPNSIFPKPSLNIINRSDSSACNNRILFNVIPIIKCVESPELERNLGLSITIILSDHHITFRNIYSTARCSSSINHHAHRFALFFNDLHNLRIRVIFSIYVFVSSFNRNRIECSFICINVTNPVISLLINLKSLLIVNLISFSVSVNKSDKLACNNRILSSVIPVMECVNPPRVAINPAMEVMSIVFGGHNYTHTDVMAI</sequence>
<comment type="caution">
    <text evidence="1">The sequence shown here is derived from an EMBL/GenBank/DDBJ whole genome shotgun (WGS) entry which is preliminary data.</text>
</comment>
<evidence type="ECO:0000313" key="2">
    <source>
        <dbReference type="Proteomes" id="UP000475862"/>
    </source>
</evidence>